<accession>A0ACC6FR56</accession>
<keyword evidence="2" id="KW-1185">Reference proteome</keyword>
<name>A0ACC6FR56_9HELI</name>
<organism evidence="1 2">
    <name type="scientific">Helicobacter zhangjianzhongii</name>
    <dbReference type="NCBI Taxonomy" id="2974574"/>
    <lineage>
        <taxon>Bacteria</taxon>
        <taxon>Pseudomonadati</taxon>
        <taxon>Campylobacterota</taxon>
        <taxon>Epsilonproteobacteria</taxon>
        <taxon>Campylobacterales</taxon>
        <taxon>Helicobacteraceae</taxon>
        <taxon>Helicobacter</taxon>
    </lineage>
</organism>
<gene>
    <name evidence="1" type="ORF">NYG90_03110</name>
</gene>
<reference evidence="1 2" key="1">
    <citation type="journal article" date="2023" name="Microorganisms">
        <title>Isolation and Genomic Characteristics of Cat-Borne Campylobacter felis sp. nov. and Sheep-Borne Campylobacter ovis sp. nov.</title>
        <authorList>
            <person name="Wang H."/>
            <person name="Li Y."/>
            <person name="Gu Y."/>
            <person name="Zhou G."/>
            <person name="Chen X."/>
            <person name="Zhang X."/>
            <person name="Shao Z."/>
            <person name="Zhang J."/>
            <person name="Zhang M."/>
        </authorList>
    </citation>
    <scope>NUCLEOTIDE SEQUENCE [LARGE SCALE GENOMIC DNA]</scope>
    <source>
        <strain evidence="1 2">XJK30-2</strain>
    </source>
</reference>
<proteinExistence type="predicted"/>
<dbReference type="EMBL" id="JANURN010000002">
    <property type="protein sequence ID" value="MDL0081673.1"/>
    <property type="molecule type" value="Genomic_DNA"/>
</dbReference>
<dbReference type="Proteomes" id="UP001173802">
    <property type="component" value="Unassembled WGS sequence"/>
</dbReference>
<protein>
    <submittedName>
        <fullName evidence="1">Uncharacterized protein</fullName>
    </submittedName>
</protein>
<comment type="caution">
    <text evidence="1">The sequence shown here is derived from an EMBL/GenBank/DDBJ whole genome shotgun (WGS) entry which is preliminary data.</text>
</comment>
<sequence length="123" mass="13950">MTALLDFSNCLNGVIFGIFLGLGGLVILNVLLRVLGFRVFVLHIPMHDEKSLKKLDEIDSKIVKSSHDLTPILEALQELKSKQELQSQALESLKKDLEKQEQTLESIKDQTKPFDPPLPTQRW</sequence>
<evidence type="ECO:0000313" key="1">
    <source>
        <dbReference type="EMBL" id="MDL0081673.1"/>
    </source>
</evidence>
<evidence type="ECO:0000313" key="2">
    <source>
        <dbReference type="Proteomes" id="UP001173802"/>
    </source>
</evidence>